<protein>
    <recommendedName>
        <fullName evidence="7">Cystatin domain-containing protein</fullName>
    </recommendedName>
</protein>
<comment type="subcellular location">
    <subcellularLocation>
        <location evidence="1">Secreted</location>
    </subcellularLocation>
</comment>
<dbReference type="OrthoDB" id="9930485at2759"/>
<dbReference type="InterPro" id="IPR001894">
    <property type="entry name" value="Cathelicidin-like"/>
</dbReference>
<accession>A0A401SL09</accession>
<dbReference type="GO" id="GO:0004869">
    <property type="term" value="F:cysteine-type endopeptidase inhibitor activity"/>
    <property type="evidence" value="ECO:0007669"/>
    <property type="project" value="InterPro"/>
</dbReference>
<dbReference type="PANTHER" id="PTHR10206">
    <property type="entry name" value="CATHELICIDIN"/>
    <property type="match status" value="1"/>
</dbReference>
<dbReference type="InterPro" id="IPR046350">
    <property type="entry name" value="Cystatin_sf"/>
</dbReference>
<reference evidence="5 6" key="1">
    <citation type="journal article" date="2018" name="Nat. Ecol. Evol.">
        <title>Shark genomes provide insights into elasmobranch evolution and the origin of vertebrates.</title>
        <authorList>
            <person name="Hara Y"/>
            <person name="Yamaguchi K"/>
            <person name="Onimaru K"/>
            <person name="Kadota M"/>
            <person name="Koyanagi M"/>
            <person name="Keeley SD"/>
            <person name="Tatsumi K"/>
            <person name="Tanaka K"/>
            <person name="Motone F"/>
            <person name="Kageyama Y"/>
            <person name="Nozu R"/>
            <person name="Adachi N"/>
            <person name="Nishimura O"/>
            <person name="Nakagawa R"/>
            <person name="Tanegashima C"/>
            <person name="Kiyatake I"/>
            <person name="Matsumoto R"/>
            <person name="Murakumo K"/>
            <person name="Nishida K"/>
            <person name="Terakita A"/>
            <person name="Kuratani S"/>
            <person name="Sato K"/>
            <person name="Hyodo S Kuraku.S."/>
        </authorList>
    </citation>
    <scope>NUCLEOTIDE SEQUENCE [LARGE SCALE GENOMIC DNA]</scope>
</reference>
<keyword evidence="4" id="KW-1015">Disulfide bond</keyword>
<dbReference type="Proteomes" id="UP000287033">
    <property type="component" value="Unassembled WGS sequence"/>
</dbReference>
<keyword evidence="6" id="KW-1185">Reference proteome</keyword>
<keyword evidence="3" id="KW-0964">Secreted</keyword>
<name>A0A401SL09_CHIPU</name>
<comment type="caution">
    <text evidence="5">The sequence shown here is derived from an EMBL/GenBank/DDBJ whole genome shotgun (WGS) entry which is preliminary data.</text>
</comment>
<dbReference type="InterPro" id="IPR000010">
    <property type="entry name" value="Cystatin_dom"/>
</dbReference>
<dbReference type="GO" id="GO:0006952">
    <property type="term" value="P:defense response"/>
    <property type="evidence" value="ECO:0007669"/>
    <property type="project" value="InterPro"/>
</dbReference>
<organism evidence="5 6">
    <name type="scientific">Chiloscyllium punctatum</name>
    <name type="common">Brownbanded bambooshark</name>
    <name type="synonym">Hemiscyllium punctatum</name>
    <dbReference type="NCBI Taxonomy" id="137246"/>
    <lineage>
        <taxon>Eukaryota</taxon>
        <taxon>Metazoa</taxon>
        <taxon>Chordata</taxon>
        <taxon>Craniata</taxon>
        <taxon>Vertebrata</taxon>
        <taxon>Chondrichthyes</taxon>
        <taxon>Elasmobranchii</taxon>
        <taxon>Galeomorphii</taxon>
        <taxon>Galeoidea</taxon>
        <taxon>Orectolobiformes</taxon>
        <taxon>Hemiscylliidae</taxon>
        <taxon>Chiloscyllium</taxon>
    </lineage>
</organism>
<evidence type="ECO:0000313" key="6">
    <source>
        <dbReference type="Proteomes" id="UP000287033"/>
    </source>
</evidence>
<evidence type="ECO:0000256" key="1">
    <source>
        <dbReference type="ARBA" id="ARBA00004613"/>
    </source>
</evidence>
<evidence type="ECO:0000256" key="4">
    <source>
        <dbReference type="ARBA" id="ARBA00023157"/>
    </source>
</evidence>
<evidence type="ECO:0000256" key="2">
    <source>
        <dbReference type="ARBA" id="ARBA00005320"/>
    </source>
</evidence>
<comment type="similarity">
    <text evidence="2">Belongs to the cathelicidin family.</text>
</comment>
<dbReference type="GO" id="GO:0005615">
    <property type="term" value="C:extracellular space"/>
    <property type="evidence" value="ECO:0007669"/>
    <property type="project" value="TreeGrafter"/>
</dbReference>
<dbReference type="PANTHER" id="PTHR10206:SF0">
    <property type="entry name" value="CATHELICIDIN B1-RELATED"/>
    <property type="match status" value="1"/>
</dbReference>
<dbReference type="CDD" id="cd00042">
    <property type="entry name" value="CY"/>
    <property type="match status" value="1"/>
</dbReference>
<dbReference type="SUPFAM" id="SSF54403">
    <property type="entry name" value="Cystatin/monellin"/>
    <property type="match status" value="1"/>
</dbReference>
<dbReference type="Pfam" id="PF00666">
    <property type="entry name" value="Cathelicidins"/>
    <property type="match status" value="1"/>
</dbReference>
<evidence type="ECO:0000313" key="5">
    <source>
        <dbReference type="EMBL" id="GCC31070.1"/>
    </source>
</evidence>
<sequence length="110" mass="11862">MGNGAPVLRTPTSKDALYAAIYKYNAGSSQTNLFKLLGASCIAIKQIPQGKEYEIGFALKQTVCTKGMEDVMQDCEYMDDGTILICNAIITISFNVPVPTKTTVSCSPQD</sequence>
<proteinExistence type="inferred from homology"/>
<dbReference type="Gene3D" id="3.10.450.10">
    <property type="match status" value="1"/>
</dbReference>
<dbReference type="EMBL" id="BEZZ01000339">
    <property type="protein sequence ID" value="GCC31070.1"/>
    <property type="molecule type" value="Genomic_DNA"/>
</dbReference>
<dbReference type="AlphaFoldDB" id="A0A401SL09"/>
<evidence type="ECO:0008006" key="7">
    <source>
        <dbReference type="Google" id="ProtNLM"/>
    </source>
</evidence>
<gene>
    <name evidence="5" type="ORF">chiPu_0009525</name>
</gene>
<evidence type="ECO:0000256" key="3">
    <source>
        <dbReference type="ARBA" id="ARBA00022525"/>
    </source>
</evidence>